<comment type="caution">
    <text evidence="3">The sequence shown here is derived from an EMBL/GenBank/DDBJ whole genome shotgun (WGS) entry which is preliminary data.</text>
</comment>
<name>A0ABP8UXY3_9GAMM</name>
<evidence type="ECO:0000313" key="4">
    <source>
        <dbReference type="Proteomes" id="UP001500604"/>
    </source>
</evidence>
<dbReference type="PANTHER" id="PTHR13847:SF289">
    <property type="entry name" value="GLYCINE OXIDASE"/>
    <property type="match status" value="1"/>
</dbReference>
<dbReference type="Gene3D" id="3.30.9.10">
    <property type="entry name" value="D-Amino Acid Oxidase, subunit A, domain 2"/>
    <property type="match status" value="1"/>
</dbReference>
<evidence type="ECO:0000256" key="1">
    <source>
        <dbReference type="ARBA" id="ARBA00023002"/>
    </source>
</evidence>
<organism evidence="3 4">
    <name type="scientific">Kistimonas scapharcae</name>
    <dbReference type="NCBI Taxonomy" id="1036133"/>
    <lineage>
        <taxon>Bacteria</taxon>
        <taxon>Pseudomonadati</taxon>
        <taxon>Pseudomonadota</taxon>
        <taxon>Gammaproteobacteria</taxon>
        <taxon>Oceanospirillales</taxon>
        <taxon>Endozoicomonadaceae</taxon>
        <taxon>Kistimonas</taxon>
    </lineage>
</organism>
<dbReference type="InterPro" id="IPR036188">
    <property type="entry name" value="FAD/NAD-bd_sf"/>
</dbReference>
<sequence length="401" mass="44302">MSHVIDTDVTIIGGGIAGLWLFRRLNDMGYKALLLENATLGGGQSIKSQGIIHGGIKYALSGNLTEASECIAGMPARWRACLDGEGEIDLTRVRILSDHQYMWTPGGLGSRMATFFASKALRGRVDPVKRDEVPKVFADPGFKGKLYKLNESVLDIETVVSELIAGLEDRTLKVDWDQDSVIRFGENGDITAIECTAGGETYEIRARRFVLTAGEGTGDILQRWGVTSPEMQLRPLHMVMMKHKHPYPLYAHCISTDIVPRLTVTSHPTDDDQWVWYMGGDIAESGVKRDSDEQIVRAKKEVEKLLPWVDFSDAQWATLRVNRAEPKQSKLLRPDAAYCKAVGNGLITWPTKLALAPNLSDEVVKELQGADIEPSGNEAFGLPESLPRPTVTGPFWSGYFD</sequence>
<dbReference type="SUPFAM" id="SSF51905">
    <property type="entry name" value="FAD/NAD(P)-binding domain"/>
    <property type="match status" value="1"/>
</dbReference>
<evidence type="ECO:0000259" key="2">
    <source>
        <dbReference type="Pfam" id="PF01266"/>
    </source>
</evidence>
<dbReference type="InterPro" id="IPR006076">
    <property type="entry name" value="FAD-dep_OxRdtase"/>
</dbReference>
<protein>
    <submittedName>
        <fullName evidence="3">Glycerol-3-phosphate dehydrogenase/oxidase</fullName>
    </submittedName>
</protein>
<accession>A0ABP8UXY3</accession>
<dbReference type="PANTHER" id="PTHR13847">
    <property type="entry name" value="SARCOSINE DEHYDROGENASE-RELATED"/>
    <property type="match status" value="1"/>
</dbReference>
<proteinExistence type="predicted"/>
<keyword evidence="4" id="KW-1185">Reference proteome</keyword>
<evidence type="ECO:0000313" key="3">
    <source>
        <dbReference type="EMBL" id="GAA4648477.1"/>
    </source>
</evidence>
<dbReference type="Proteomes" id="UP001500604">
    <property type="component" value="Unassembled WGS sequence"/>
</dbReference>
<dbReference type="Pfam" id="PF01266">
    <property type="entry name" value="DAO"/>
    <property type="match status" value="1"/>
</dbReference>
<keyword evidence="1" id="KW-0560">Oxidoreductase</keyword>
<dbReference type="EMBL" id="BAABFL010000074">
    <property type="protein sequence ID" value="GAA4648477.1"/>
    <property type="molecule type" value="Genomic_DNA"/>
</dbReference>
<dbReference type="RefSeq" id="WP_345194128.1">
    <property type="nucleotide sequence ID" value="NZ_BAABFL010000074.1"/>
</dbReference>
<dbReference type="Gene3D" id="3.50.50.60">
    <property type="entry name" value="FAD/NAD(P)-binding domain"/>
    <property type="match status" value="1"/>
</dbReference>
<gene>
    <name evidence="3" type="ORF">GCM10023116_07460</name>
</gene>
<feature type="domain" description="FAD dependent oxidoreductase" evidence="2">
    <location>
        <begin position="8"/>
        <end position="321"/>
    </location>
</feature>
<reference evidence="4" key="1">
    <citation type="journal article" date="2019" name="Int. J. Syst. Evol. Microbiol.">
        <title>The Global Catalogue of Microorganisms (GCM) 10K type strain sequencing project: providing services to taxonomists for standard genome sequencing and annotation.</title>
        <authorList>
            <consortium name="The Broad Institute Genomics Platform"/>
            <consortium name="The Broad Institute Genome Sequencing Center for Infectious Disease"/>
            <person name="Wu L."/>
            <person name="Ma J."/>
        </authorList>
    </citation>
    <scope>NUCLEOTIDE SEQUENCE [LARGE SCALE GENOMIC DNA]</scope>
    <source>
        <strain evidence="4">JCM 17805</strain>
    </source>
</reference>